<reference evidence="2" key="1">
    <citation type="journal article" date="2019" name="Sci. Rep.">
        <title>Draft genome of Tanacetum cinerariifolium, the natural source of mosquito coil.</title>
        <authorList>
            <person name="Yamashiro T."/>
            <person name="Shiraishi A."/>
            <person name="Satake H."/>
            <person name="Nakayama K."/>
        </authorList>
    </citation>
    <scope>NUCLEOTIDE SEQUENCE</scope>
</reference>
<gene>
    <name evidence="2" type="ORF">Tci_057942</name>
</gene>
<name>A0A6L2NN23_TANCI</name>
<sequence>MNNLQYLMQNPEDISNPTTALDMALKLMANAFQLNNFTPTNNNQISSSNPCNSQIAQSRHLVGQNAVLNKGIRNVGNQNALSVVPRIANQHGNGNDNLQQASTSSTQSDKALVYDLDGSTKGIAHGTSTNTMLAKQSILGKPPSSSRPKLYAVTPLPKSNAIPKIDESHVLSKPITSNSIPTLTESKVVKNDNVISPGIFRMNPCKASRGEYNNMIHSACTPVLPRIRLSWSKMSFHQELDLIFKLDETTVECTRDILRQIDCLDRFSEIPWVVSTFVVIEGEDIIAEFYGPFRWKELSKETSSKILPCGDGSCWKTFKPIASLIANGQLK</sequence>
<organism evidence="2">
    <name type="scientific">Tanacetum cinerariifolium</name>
    <name type="common">Dalmatian daisy</name>
    <name type="synonym">Chrysanthemum cinerariifolium</name>
    <dbReference type="NCBI Taxonomy" id="118510"/>
    <lineage>
        <taxon>Eukaryota</taxon>
        <taxon>Viridiplantae</taxon>
        <taxon>Streptophyta</taxon>
        <taxon>Embryophyta</taxon>
        <taxon>Tracheophyta</taxon>
        <taxon>Spermatophyta</taxon>
        <taxon>Magnoliopsida</taxon>
        <taxon>eudicotyledons</taxon>
        <taxon>Gunneridae</taxon>
        <taxon>Pentapetalae</taxon>
        <taxon>asterids</taxon>
        <taxon>campanulids</taxon>
        <taxon>Asterales</taxon>
        <taxon>Asteraceae</taxon>
        <taxon>Asteroideae</taxon>
        <taxon>Anthemideae</taxon>
        <taxon>Anthemidinae</taxon>
        <taxon>Tanacetum</taxon>
    </lineage>
</organism>
<feature type="compositionally biased region" description="Polar residues" evidence="1">
    <location>
        <begin position="90"/>
        <end position="107"/>
    </location>
</feature>
<proteinExistence type="predicted"/>
<accession>A0A6L2NN23</accession>
<comment type="caution">
    <text evidence="2">The sequence shown here is derived from an EMBL/GenBank/DDBJ whole genome shotgun (WGS) entry which is preliminary data.</text>
</comment>
<dbReference type="EMBL" id="BKCJ010009220">
    <property type="protein sequence ID" value="GEU85964.1"/>
    <property type="molecule type" value="Genomic_DNA"/>
</dbReference>
<evidence type="ECO:0000256" key="1">
    <source>
        <dbReference type="SAM" id="MobiDB-lite"/>
    </source>
</evidence>
<evidence type="ECO:0000313" key="2">
    <source>
        <dbReference type="EMBL" id="GEU85964.1"/>
    </source>
</evidence>
<feature type="region of interest" description="Disordered" evidence="1">
    <location>
        <begin position="88"/>
        <end position="107"/>
    </location>
</feature>
<dbReference type="AlphaFoldDB" id="A0A6L2NN23"/>
<protein>
    <submittedName>
        <fullName evidence="2">Uncharacterized protein</fullName>
    </submittedName>
</protein>